<dbReference type="KEGG" id="abas:ACPOL_4707"/>
<gene>
    <name evidence="1" type="ORF">ACPOL_4707</name>
</gene>
<dbReference type="Proteomes" id="UP000253606">
    <property type="component" value="Chromosome"/>
</dbReference>
<dbReference type="EMBL" id="CP030840">
    <property type="protein sequence ID" value="AXC13975.1"/>
    <property type="molecule type" value="Genomic_DNA"/>
</dbReference>
<proteinExistence type="predicted"/>
<evidence type="ECO:0000313" key="1">
    <source>
        <dbReference type="EMBL" id="AXC13975.1"/>
    </source>
</evidence>
<accession>A0A2Z5G5S2</accession>
<sequence>MQQALRTKLLIGILAVLTAIGTLLAHELQVSKETAASTAKTAAEREKAAQIDRDDKAAIQRIRERNAQKAATAPNH</sequence>
<name>A0A2Z5G5S2_9BACT</name>
<organism evidence="1 2">
    <name type="scientific">Acidisarcina polymorpha</name>
    <dbReference type="NCBI Taxonomy" id="2211140"/>
    <lineage>
        <taxon>Bacteria</taxon>
        <taxon>Pseudomonadati</taxon>
        <taxon>Acidobacteriota</taxon>
        <taxon>Terriglobia</taxon>
        <taxon>Terriglobales</taxon>
        <taxon>Acidobacteriaceae</taxon>
        <taxon>Acidisarcina</taxon>
    </lineage>
</organism>
<keyword evidence="2" id="KW-1185">Reference proteome</keyword>
<dbReference type="AlphaFoldDB" id="A0A2Z5G5S2"/>
<dbReference type="OrthoDB" id="9900260at2"/>
<dbReference type="RefSeq" id="WP_114208855.1">
    <property type="nucleotide sequence ID" value="NZ_CP030840.1"/>
</dbReference>
<protein>
    <submittedName>
        <fullName evidence="1">Uncharacterized protein</fullName>
    </submittedName>
</protein>
<evidence type="ECO:0000313" key="2">
    <source>
        <dbReference type="Proteomes" id="UP000253606"/>
    </source>
</evidence>
<reference evidence="1 2" key="1">
    <citation type="journal article" date="2018" name="Front. Microbiol.">
        <title>Hydrolytic Capabilities as a Key to Environmental Success: Chitinolytic and Cellulolytic Acidobacteria From Acidic Sub-arctic Soils and Boreal Peatlands.</title>
        <authorList>
            <person name="Belova S.E."/>
            <person name="Ravin N.V."/>
            <person name="Pankratov T.A."/>
            <person name="Rakitin A.L."/>
            <person name="Ivanova A.A."/>
            <person name="Beletsky A.V."/>
            <person name="Mardanov A.V."/>
            <person name="Sinninghe Damste J.S."/>
            <person name="Dedysh S.N."/>
        </authorList>
    </citation>
    <scope>NUCLEOTIDE SEQUENCE [LARGE SCALE GENOMIC DNA]</scope>
    <source>
        <strain evidence="1 2">SBC82</strain>
    </source>
</reference>